<feature type="domain" description="DUF4340" evidence="2">
    <location>
        <begin position="70"/>
        <end position="173"/>
    </location>
</feature>
<sequence>MKNKKQVLLAVIVAVVVLGALSVGIYYYIKENTTVKVQERVQKVCTLEDVSKIEFKEKDLVIIEKEANTWYNPELTYLEYDNELISEWLQTLQTAETVKIVKNVEDESVYGINEQSTMITVYDNMNNSETLRIGNANIDEEIIYIKNDKDEVLYMIPYEVGQKLLTQPNTFVKYDNK</sequence>
<gene>
    <name evidence="3" type="ORF">H9872_04890</name>
</gene>
<organism evidence="3 4">
    <name type="scientific">Candidatus Cellulosilyticum pullistercoris</name>
    <dbReference type="NCBI Taxonomy" id="2838521"/>
    <lineage>
        <taxon>Bacteria</taxon>
        <taxon>Bacillati</taxon>
        <taxon>Bacillota</taxon>
        <taxon>Clostridia</taxon>
        <taxon>Lachnospirales</taxon>
        <taxon>Cellulosilyticaceae</taxon>
        <taxon>Cellulosilyticum</taxon>
    </lineage>
</organism>
<proteinExistence type="predicted"/>
<evidence type="ECO:0000256" key="1">
    <source>
        <dbReference type="SAM" id="Phobius"/>
    </source>
</evidence>
<evidence type="ECO:0000259" key="2">
    <source>
        <dbReference type="Pfam" id="PF14238"/>
    </source>
</evidence>
<reference evidence="3" key="2">
    <citation type="submission" date="2021-04" db="EMBL/GenBank/DDBJ databases">
        <authorList>
            <person name="Gilroy R."/>
        </authorList>
    </citation>
    <scope>NUCLEOTIDE SEQUENCE</scope>
    <source>
        <strain evidence="3">B5-657</strain>
    </source>
</reference>
<dbReference type="AlphaFoldDB" id="A0A9E2NKN9"/>
<keyword evidence="1" id="KW-0472">Membrane</keyword>
<name>A0A9E2NKN9_9FIRM</name>
<keyword evidence="1" id="KW-1133">Transmembrane helix</keyword>
<dbReference type="Proteomes" id="UP000824229">
    <property type="component" value="Unassembled WGS sequence"/>
</dbReference>
<feature type="transmembrane region" description="Helical" evidence="1">
    <location>
        <begin position="7"/>
        <end position="29"/>
    </location>
</feature>
<evidence type="ECO:0000313" key="3">
    <source>
        <dbReference type="EMBL" id="MBU3804077.1"/>
    </source>
</evidence>
<accession>A0A9E2NKN9</accession>
<protein>
    <submittedName>
        <fullName evidence="3">DUF4340 domain-containing protein</fullName>
    </submittedName>
</protein>
<dbReference type="Pfam" id="PF14238">
    <property type="entry name" value="DUF4340"/>
    <property type="match status" value="1"/>
</dbReference>
<dbReference type="InterPro" id="IPR025641">
    <property type="entry name" value="DUF4340"/>
</dbReference>
<comment type="caution">
    <text evidence="3">The sequence shown here is derived from an EMBL/GenBank/DDBJ whole genome shotgun (WGS) entry which is preliminary data.</text>
</comment>
<evidence type="ECO:0000313" key="4">
    <source>
        <dbReference type="Proteomes" id="UP000824229"/>
    </source>
</evidence>
<reference evidence="3" key="1">
    <citation type="journal article" date="2021" name="PeerJ">
        <title>Extensive microbial diversity within the chicken gut microbiome revealed by metagenomics and culture.</title>
        <authorList>
            <person name="Gilroy R."/>
            <person name="Ravi A."/>
            <person name="Getino M."/>
            <person name="Pursley I."/>
            <person name="Horton D.L."/>
            <person name="Alikhan N.F."/>
            <person name="Baker D."/>
            <person name="Gharbi K."/>
            <person name="Hall N."/>
            <person name="Watson M."/>
            <person name="Adriaenssens E.M."/>
            <person name="Foster-Nyarko E."/>
            <person name="Jarju S."/>
            <person name="Secka A."/>
            <person name="Antonio M."/>
            <person name="Oren A."/>
            <person name="Chaudhuri R.R."/>
            <person name="La Ragione R."/>
            <person name="Hildebrand F."/>
            <person name="Pallen M.J."/>
        </authorList>
    </citation>
    <scope>NUCLEOTIDE SEQUENCE</scope>
    <source>
        <strain evidence="3">B5-657</strain>
    </source>
</reference>
<feature type="non-terminal residue" evidence="3">
    <location>
        <position position="177"/>
    </location>
</feature>
<keyword evidence="1" id="KW-0812">Transmembrane</keyword>
<dbReference type="EMBL" id="JAHLFQ010000108">
    <property type="protein sequence ID" value="MBU3804077.1"/>
    <property type="molecule type" value="Genomic_DNA"/>
</dbReference>